<feature type="transmembrane region" description="Helical" evidence="9">
    <location>
        <begin position="42"/>
        <end position="62"/>
    </location>
</feature>
<dbReference type="GO" id="GO:0022857">
    <property type="term" value="F:transmembrane transporter activity"/>
    <property type="evidence" value="ECO:0007669"/>
    <property type="project" value="InterPro"/>
</dbReference>
<evidence type="ECO:0000256" key="3">
    <source>
        <dbReference type="ARBA" id="ARBA00022475"/>
    </source>
</evidence>
<feature type="transmembrane region" description="Helical" evidence="9">
    <location>
        <begin position="99"/>
        <end position="118"/>
    </location>
</feature>
<feature type="transmembrane region" description="Helical" evidence="9">
    <location>
        <begin position="12"/>
        <end position="35"/>
    </location>
</feature>
<comment type="similarity">
    <text evidence="8">Belongs to the binding-protein-dependent transport system permease family. LivHM subfamily.</text>
</comment>
<gene>
    <name evidence="10" type="ORF">FNB15_14415</name>
</gene>
<dbReference type="EMBL" id="CP041636">
    <property type="protein sequence ID" value="QDO98393.1"/>
    <property type="molecule type" value="Genomic_DNA"/>
</dbReference>
<dbReference type="PANTHER" id="PTHR11795">
    <property type="entry name" value="BRANCHED-CHAIN AMINO ACID TRANSPORT SYSTEM PERMEASE PROTEIN LIVH"/>
    <property type="match status" value="1"/>
</dbReference>
<dbReference type="InterPro" id="IPR001851">
    <property type="entry name" value="ABC_transp_permease"/>
</dbReference>
<feature type="transmembrane region" description="Helical" evidence="9">
    <location>
        <begin position="256"/>
        <end position="280"/>
    </location>
</feature>
<keyword evidence="4 9" id="KW-0812">Transmembrane</keyword>
<name>A0A516H3P6_9PROT</name>
<evidence type="ECO:0000256" key="6">
    <source>
        <dbReference type="ARBA" id="ARBA00022989"/>
    </source>
</evidence>
<keyword evidence="5" id="KW-0029">Amino-acid transport</keyword>
<evidence type="ECO:0000313" key="10">
    <source>
        <dbReference type="EMBL" id="QDO98393.1"/>
    </source>
</evidence>
<dbReference type="CDD" id="cd06582">
    <property type="entry name" value="TM_PBP1_LivH_like"/>
    <property type="match status" value="1"/>
</dbReference>
<keyword evidence="6 9" id="KW-1133">Transmembrane helix</keyword>
<organism evidence="10 11">
    <name type="scientific">Ferrovibrio terrae</name>
    <dbReference type="NCBI Taxonomy" id="2594003"/>
    <lineage>
        <taxon>Bacteria</taxon>
        <taxon>Pseudomonadati</taxon>
        <taxon>Pseudomonadota</taxon>
        <taxon>Alphaproteobacteria</taxon>
        <taxon>Rhodospirillales</taxon>
        <taxon>Rhodospirillaceae</taxon>
        <taxon>Ferrovibrio</taxon>
    </lineage>
</organism>
<evidence type="ECO:0000256" key="5">
    <source>
        <dbReference type="ARBA" id="ARBA00022970"/>
    </source>
</evidence>
<dbReference type="RefSeq" id="WP_144069374.1">
    <property type="nucleotide sequence ID" value="NZ_CP041636.1"/>
</dbReference>
<dbReference type="Proteomes" id="UP000317496">
    <property type="component" value="Chromosome"/>
</dbReference>
<evidence type="ECO:0000256" key="8">
    <source>
        <dbReference type="ARBA" id="ARBA00037998"/>
    </source>
</evidence>
<proteinExistence type="inferred from homology"/>
<dbReference type="InterPro" id="IPR052157">
    <property type="entry name" value="BCAA_transport_permease"/>
</dbReference>
<evidence type="ECO:0000256" key="2">
    <source>
        <dbReference type="ARBA" id="ARBA00022448"/>
    </source>
</evidence>
<dbReference type="OrthoDB" id="153121at2"/>
<feature type="transmembrane region" description="Helical" evidence="9">
    <location>
        <begin position="68"/>
        <end position="87"/>
    </location>
</feature>
<evidence type="ECO:0000256" key="1">
    <source>
        <dbReference type="ARBA" id="ARBA00004651"/>
    </source>
</evidence>
<evidence type="ECO:0000256" key="7">
    <source>
        <dbReference type="ARBA" id="ARBA00023136"/>
    </source>
</evidence>
<dbReference type="GO" id="GO:0005886">
    <property type="term" value="C:plasma membrane"/>
    <property type="evidence" value="ECO:0007669"/>
    <property type="project" value="UniProtKB-SubCell"/>
</dbReference>
<feature type="transmembrane region" description="Helical" evidence="9">
    <location>
        <begin position="221"/>
        <end position="249"/>
    </location>
</feature>
<feature type="transmembrane region" description="Helical" evidence="9">
    <location>
        <begin position="138"/>
        <end position="162"/>
    </location>
</feature>
<evidence type="ECO:0000313" key="11">
    <source>
        <dbReference type="Proteomes" id="UP000317496"/>
    </source>
</evidence>
<protein>
    <submittedName>
        <fullName evidence="10">Branched-chain amino acid ABC transporter permease</fullName>
    </submittedName>
</protein>
<reference evidence="10 11" key="1">
    <citation type="submission" date="2019-07" db="EMBL/GenBank/DDBJ databases">
        <title>Genome sequencing for Ferrovibrio sp. K5.</title>
        <authorList>
            <person name="Park S.-J."/>
        </authorList>
    </citation>
    <scope>NUCLEOTIDE SEQUENCE [LARGE SCALE GENOMIC DNA]</scope>
    <source>
        <strain evidence="10 11">K5</strain>
    </source>
</reference>
<sequence length="285" mass="30879">MTFPSLNLLLQSILSGVFIGGMYSMIGLGLGLSWGLLRQINLAHFGFVFLSAYLSYHMVSVWGIDPLLTLLILPPFFFAIGVAQQWLLSRFRISPFNSLLVTFGFTVMIESLIQYVWTADFRKLQSAYGEEKFKVGGLFIPVPELLTLVLAILFAFGVWAAMRFTDIGKAMRAMAEDGPIAAAFGINQRWLSLMLSGTCVALASIAGVCFALTFTLTPTQIFSWVGVVFAVVMLGGLGSALGPLVAGIIIGVSEAIAMAIFAPSWAPIVSFSLLILMLLFRPGRA</sequence>
<dbReference type="KEGG" id="fer:FNB15_14415"/>
<keyword evidence="2" id="KW-0813">Transport</keyword>
<keyword evidence="7 9" id="KW-0472">Membrane</keyword>
<accession>A0A516H3P6</accession>
<dbReference type="GO" id="GO:0006865">
    <property type="term" value="P:amino acid transport"/>
    <property type="evidence" value="ECO:0007669"/>
    <property type="project" value="UniProtKB-KW"/>
</dbReference>
<keyword evidence="3" id="KW-1003">Cell membrane</keyword>
<keyword evidence="11" id="KW-1185">Reference proteome</keyword>
<dbReference type="PANTHER" id="PTHR11795:SF445">
    <property type="entry name" value="AMINO ACID ABC TRANSPORTER PERMEASE PROTEIN"/>
    <property type="match status" value="1"/>
</dbReference>
<evidence type="ECO:0000256" key="4">
    <source>
        <dbReference type="ARBA" id="ARBA00022692"/>
    </source>
</evidence>
<dbReference type="AlphaFoldDB" id="A0A516H3P6"/>
<dbReference type="Pfam" id="PF02653">
    <property type="entry name" value="BPD_transp_2"/>
    <property type="match status" value="1"/>
</dbReference>
<evidence type="ECO:0000256" key="9">
    <source>
        <dbReference type="SAM" id="Phobius"/>
    </source>
</evidence>
<comment type="subcellular location">
    <subcellularLocation>
        <location evidence="1">Cell membrane</location>
        <topology evidence="1">Multi-pass membrane protein</topology>
    </subcellularLocation>
</comment>
<feature type="transmembrane region" description="Helical" evidence="9">
    <location>
        <begin position="190"/>
        <end position="215"/>
    </location>
</feature>